<dbReference type="Proteomes" id="UP000056322">
    <property type="component" value="Chromosome 1"/>
</dbReference>
<name>A0A0B7IXC5_9PROT</name>
<accession>A0A0B7IXC5</accession>
<dbReference type="AlphaFoldDB" id="A0A0B7IXC5"/>
<proteinExistence type="predicted"/>
<dbReference type="KEGG" id="mbac:BN1209_0067"/>
<sequence>MANFKHIYQKFLNLANAVEELSEFPSLDPVEQKMLALLSKYWLTKQKITVVEAMHMTDEISTSTIFRYLKKLRQKGYLELMVDELDNRVKYVSPTSMTDSYFNKMGKLMMKAASQ</sequence>
<keyword evidence="2" id="KW-1185">Reference proteome</keyword>
<dbReference type="STRING" id="1581680.BN1209_0067"/>
<dbReference type="SUPFAM" id="SSF46785">
    <property type="entry name" value="Winged helix' DNA-binding domain"/>
    <property type="match status" value="1"/>
</dbReference>
<reference evidence="2" key="1">
    <citation type="submission" date="2014-12" db="EMBL/GenBank/DDBJ databases">
        <authorList>
            <person name="Salcher M.M."/>
        </authorList>
    </citation>
    <scope>NUCLEOTIDE SEQUENCE [LARGE SCALE GENOMIC DNA]</scope>
    <source>
        <strain evidence="2">MMS-10A-171</strain>
    </source>
</reference>
<evidence type="ECO:0000313" key="2">
    <source>
        <dbReference type="Proteomes" id="UP000056322"/>
    </source>
</evidence>
<dbReference type="InterPro" id="IPR036388">
    <property type="entry name" value="WH-like_DNA-bd_sf"/>
</dbReference>
<protein>
    <submittedName>
        <fullName evidence="1">Uncharacterized protein</fullName>
    </submittedName>
</protein>
<dbReference type="EMBL" id="LN794158">
    <property type="protein sequence ID" value="CEN55125.1"/>
    <property type="molecule type" value="Genomic_DNA"/>
</dbReference>
<organism evidence="1 2">
    <name type="scientific">Candidatus Methylopumilus turicensis</name>
    <dbReference type="NCBI Taxonomy" id="1581680"/>
    <lineage>
        <taxon>Bacteria</taxon>
        <taxon>Pseudomonadati</taxon>
        <taxon>Pseudomonadota</taxon>
        <taxon>Betaproteobacteria</taxon>
        <taxon>Nitrosomonadales</taxon>
        <taxon>Methylophilaceae</taxon>
        <taxon>Candidatus Methylopumilus</taxon>
    </lineage>
</organism>
<evidence type="ECO:0000313" key="1">
    <source>
        <dbReference type="EMBL" id="CEN55125.1"/>
    </source>
</evidence>
<dbReference type="HOGENOM" id="CLU_2106054_0_0_4"/>
<dbReference type="Gene3D" id="1.10.10.10">
    <property type="entry name" value="Winged helix-like DNA-binding domain superfamily/Winged helix DNA-binding domain"/>
    <property type="match status" value="1"/>
</dbReference>
<dbReference type="OrthoDB" id="8906851at2"/>
<gene>
    <name evidence="1" type="ORF">BN1209_0067</name>
</gene>
<dbReference type="RefSeq" id="WP_045750458.1">
    <property type="nucleotide sequence ID" value="NZ_LN794158.1"/>
</dbReference>
<dbReference type="InterPro" id="IPR036390">
    <property type="entry name" value="WH_DNA-bd_sf"/>
</dbReference>